<dbReference type="PROSITE" id="PS01176">
    <property type="entry name" value="IF2"/>
    <property type="match status" value="1"/>
</dbReference>
<organism evidence="14 15">
    <name type="scientific">Limimonas halophila</name>
    <dbReference type="NCBI Taxonomy" id="1082479"/>
    <lineage>
        <taxon>Bacteria</taxon>
        <taxon>Pseudomonadati</taxon>
        <taxon>Pseudomonadota</taxon>
        <taxon>Alphaproteobacteria</taxon>
        <taxon>Rhodospirillales</taxon>
        <taxon>Rhodovibrionaceae</taxon>
        <taxon>Limimonas</taxon>
    </lineage>
</organism>
<feature type="compositionally biased region" description="Basic and acidic residues" evidence="12">
    <location>
        <begin position="680"/>
        <end position="690"/>
    </location>
</feature>
<evidence type="ECO:0000256" key="4">
    <source>
        <dbReference type="ARBA" id="ARBA00022490"/>
    </source>
</evidence>
<dbReference type="HAMAP" id="MF_00100_B">
    <property type="entry name" value="IF_2_B"/>
    <property type="match status" value="1"/>
</dbReference>
<feature type="binding site" evidence="9">
    <location>
        <begin position="424"/>
        <end position="431"/>
    </location>
    <ligand>
        <name>GTP</name>
        <dbReference type="ChEBI" id="CHEBI:37565"/>
    </ligand>
</feature>
<evidence type="ECO:0000256" key="2">
    <source>
        <dbReference type="ARBA" id="ARBA00007733"/>
    </source>
</evidence>
<dbReference type="FunFam" id="3.40.50.300:FF:000019">
    <property type="entry name" value="Translation initiation factor IF-2"/>
    <property type="match status" value="1"/>
</dbReference>
<sequence>MTSDDKDDKKSDENKDGKLKLSGKKRGTLELNKKVEQGQVKQSFSHGRSKQVAVEVKRKRTYQRGESGRGQETAQRETAEAPARRGADQSVEQTKRAAHGESLETGTAETQTIERDSSGRQLTESERQARQRALEEARRQEEERKRRQAEEDERRRQEEAERQAELERRRQAEEEARRQLEAEEEERRRQKEAEEAAKAKEQPAEAEAGAESGAGEAAAEAAPAAEEAAPAAEAPEAKEQAPAEKGKGRDLDEEVQENLGGRIKKQKAAPAPKQAPGKRGGDRGRKKGQLTIPQALDSEEGERAPSLSATRRQRQRQKQRQRGEAHQPPKKVIREVVIPDSITVGELAQRMAVQAGQVVKTLMKLGTMATVNQTIDGETAQLVVEEFGHTPKRVSESDIEEGLETAPDAEADMQPRAPVVTVMGHVDHGKTSLLDALRKTDVVAGEAGGITQHIGAYQVVMPGGNKVSFIDTPGHAAFSEMRARGANITDIVILVVAADDGIKQQTVEAINHAKAAEVPMVVAINKCDKPDADPDRVRQELLNYGVVTEEMGGETLAVECSASSGEGLEQLAEALTLQAEIQDLKANPDRAAEGTVVEAKLEKGRGPVATFLVQRGTLKKGDTFVVGNEYGRARALVNDRGDNVEAAYPSEPVEVLGLHGTPQAGDRFVVVDSEQRAREIAEHRQEKARETQSTAPSTGSLEQMLARIKEGQVTEVPLVVKADVQGSLEAVNGALQKLGNEEVQPRVLHAGVGGITESDITLAAASNALVLGFNVRPNGKARQMAKSDGVDIRYFSVIYNLVDDVKALLESKLSPTARENFIGYADIRQVFQVPRVGNVAGCRVTEGVVRRNAGVRLLRDNVVIYEGTLKTLKRFKDDVKEVKAGYECGIALENHQDIREGDLIECYETQQVEREL</sequence>
<dbReference type="Proteomes" id="UP000199415">
    <property type="component" value="Unassembled WGS sequence"/>
</dbReference>
<dbReference type="InterPro" id="IPR015760">
    <property type="entry name" value="TIF_IF2"/>
</dbReference>
<dbReference type="InterPro" id="IPR006847">
    <property type="entry name" value="IF2_N"/>
</dbReference>
<dbReference type="CDD" id="cd01887">
    <property type="entry name" value="IF2_eIF5B"/>
    <property type="match status" value="1"/>
</dbReference>
<comment type="subcellular location">
    <subcellularLocation>
        <location evidence="1 9 11">Cytoplasm</location>
    </subcellularLocation>
</comment>
<dbReference type="InterPro" id="IPR013575">
    <property type="entry name" value="IF2_assoc_dom_bac"/>
</dbReference>
<dbReference type="STRING" id="1082479.SAMN05216241_10733"/>
<evidence type="ECO:0000256" key="3">
    <source>
        <dbReference type="ARBA" id="ARBA00020675"/>
    </source>
</evidence>
<feature type="domain" description="Tr-type G" evidence="13">
    <location>
        <begin position="415"/>
        <end position="583"/>
    </location>
</feature>
<dbReference type="SUPFAM" id="SSF50447">
    <property type="entry name" value="Translation proteins"/>
    <property type="match status" value="2"/>
</dbReference>
<feature type="compositionally biased region" description="Basic and acidic residues" evidence="12">
    <location>
        <begin position="27"/>
        <end position="36"/>
    </location>
</feature>
<feature type="compositionally biased region" description="Basic and acidic residues" evidence="12">
    <location>
        <begin position="112"/>
        <end position="203"/>
    </location>
</feature>
<dbReference type="Pfam" id="PF00009">
    <property type="entry name" value="GTP_EFTU"/>
    <property type="match status" value="1"/>
</dbReference>
<evidence type="ECO:0000256" key="5">
    <source>
        <dbReference type="ARBA" id="ARBA00022540"/>
    </source>
</evidence>
<dbReference type="Gene3D" id="3.40.50.300">
    <property type="entry name" value="P-loop containing nucleotide triphosphate hydrolases"/>
    <property type="match status" value="1"/>
</dbReference>
<evidence type="ECO:0000259" key="13">
    <source>
        <dbReference type="PROSITE" id="PS51722"/>
    </source>
</evidence>
<dbReference type="Pfam" id="PF08364">
    <property type="entry name" value="IF2_assoc"/>
    <property type="match status" value="1"/>
</dbReference>
<dbReference type="Pfam" id="PF11987">
    <property type="entry name" value="IF-2"/>
    <property type="match status" value="1"/>
</dbReference>
<dbReference type="FunFam" id="2.40.30.10:FF:000007">
    <property type="entry name" value="Translation initiation factor IF-2"/>
    <property type="match status" value="1"/>
</dbReference>
<keyword evidence="4 9" id="KW-0963">Cytoplasm</keyword>
<keyword evidence="5 9" id="KW-0396">Initiation factor</keyword>
<gene>
    <name evidence="9" type="primary">infB</name>
    <name evidence="14" type="ORF">SAMN05216241_10733</name>
</gene>
<accession>A0A1G7SL36</accession>
<feature type="compositionally biased region" description="Low complexity" evidence="12">
    <location>
        <begin position="268"/>
        <end position="277"/>
    </location>
</feature>
<dbReference type="InterPro" id="IPR036925">
    <property type="entry name" value="TIF_IF2_dom3_sf"/>
</dbReference>
<dbReference type="InterPro" id="IPR000178">
    <property type="entry name" value="TF_IF2_bacterial-like"/>
</dbReference>
<feature type="compositionally biased region" description="Basic and acidic residues" evidence="12">
    <location>
        <begin position="66"/>
        <end position="102"/>
    </location>
</feature>
<dbReference type="Pfam" id="PF03144">
    <property type="entry name" value="GTP_EFTU_D2"/>
    <property type="match status" value="1"/>
</dbReference>
<dbReference type="PANTHER" id="PTHR43381:SF5">
    <property type="entry name" value="TR-TYPE G DOMAIN-CONTAINING PROTEIN"/>
    <property type="match status" value="1"/>
</dbReference>
<comment type="similarity">
    <text evidence="2 9 10">Belongs to the TRAFAC class translation factor GTPase superfamily. Classic translation factor GTPase family. IF-2 subfamily.</text>
</comment>
<feature type="compositionally biased region" description="Basic residues" evidence="12">
    <location>
        <begin position="311"/>
        <end position="320"/>
    </location>
</feature>
<dbReference type="PANTHER" id="PTHR43381">
    <property type="entry name" value="TRANSLATION INITIATION FACTOR IF-2-RELATED"/>
    <property type="match status" value="1"/>
</dbReference>
<dbReference type="PROSITE" id="PS51722">
    <property type="entry name" value="G_TR_2"/>
    <property type="match status" value="1"/>
</dbReference>
<dbReference type="NCBIfam" id="TIGR00231">
    <property type="entry name" value="small_GTP"/>
    <property type="match status" value="1"/>
</dbReference>
<evidence type="ECO:0000256" key="11">
    <source>
        <dbReference type="RuleBase" id="RU000645"/>
    </source>
</evidence>
<dbReference type="FunFam" id="3.40.50.10050:FF:000001">
    <property type="entry name" value="Translation initiation factor IF-2"/>
    <property type="match status" value="1"/>
</dbReference>
<dbReference type="InterPro" id="IPR044145">
    <property type="entry name" value="IF2_II"/>
</dbReference>
<evidence type="ECO:0000256" key="10">
    <source>
        <dbReference type="RuleBase" id="RU000644"/>
    </source>
</evidence>
<evidence type="ECO:0000256" key="6">
    <source>
        <dbReference type="ARBA" id="ARBA00022741"/>
    </source>
</evidence>
<dbReference type="RefSeq" id="WP_090020350.1">
    <property type="nucleotide sequence ID" value="NZ_FNCE01000007.1"/>
</dbReference>
<dbReference type="Pfam" id="PF04760">
    <property type="entry name" value="IF2_N"/>
    <property type="match status" value="1"/>
</dbReference>
<dbReference type="NCBIfam" id="TIGR00487">
    <property type="entry name" value="IF-2"/>
    <property type="match status" value="1"/>
</dbReference>
<feature type="compositionally biased region" description="Low complexity" evidence="12">
    <location>
        <begin position="205"/>
        <end position="234"/>
    </location>
</feature>
<dbReference type="InterPro" id="IPR005225">
    <property type="entry name" value="Small_GTP-bd"/>
</dbReference>
<proteinExistence type="inferred from homology"/>
<dbReference type="GO" id="GO:0003924">
    <property type="term" value="F:GTPase activity"/>
    <property type="evidence" value="ECO:0007669"/>
    <property type="project" value="UniProtKB-UniRule"/>
</dbReference>
<dbReference type="FunFam" id="2.40.30.10:FF:000008">
    <property type="entry name" value="Translation initiation factor IF-2"/>
    <property type="match status" value="1"/>
</dbReference>
<evidence type="ECO:0000256" key="1">
    <source>
        <dbReference type="ARBA" id="ARBA00004496"/>
    </source>
</evidence>
<dbReference type="GO" id="GO:0005829">
    <property type="term" value="C:cytosol"/>
    <property type="evidence" value="ECO:0007669"/>
    <property type="project" value="TreeGrafter"/>
</dbReference>
<dbReference type="EMBL" id="FNCE01000007">
    <property type="protein sequence ID" value="SDG23139.1"/>
    <property type="molecule type" value="Genomic_DNA"/>
</dbReference>
<evidence type="ECO:0000256" key="12">
    <source>
        <dbReference type="SAM" id="MobiDB-lite"/>
    </source>
</evidence>
<dbReference type="CDD" id="cd03702">
    <property type="entry name" value="IF2_mtIF2_II"/>
    <property type="match status" value="1"/>
</dbReference>
<evidence type="ECO:0000256" key="8">
    <source>
        <dbReference type="ARBA" id="ARBA00023134"/>
    </source>
</evidence>
<keyword evidence="7 9" id="KW-0648">Protein biosynthesis</keyword>
<feature type="compositionally biased region" description="Basic and acidic residues" evidence="12">
    <location>
        <begin position="1"/>
        <end position="19"/>
    </location>
</feature>
<dbReference type="SUPFAM" id="SSF52540">
    <property type="entry name" value="P-loop containing nucleoside triphosphate hydrolases"/>
    <property type="match status" value="1"/>
</dbReference>
<dbReference type="SUPFAM" id="SSF52156">
    <property type="entry name" value="Initiation factor IF2/eIF5b, domain 3"/>
    <property type="match status" value="1"/>
</dbReference>
<evidence type="ECO:0000313" key="15">
    <source>
        <dbReference type="Proteomes" id="UP000199415"/>
    </source>
</evidence>
<dbReference type="GO" id="GO:0003743">
    <property type="term" value="F:translation initiation factor activity"/>
    <property type="evidence" value="ECO:0007669"/>
    <property type="project" value="UniProtKB-UniRule"/>
</dbReference>
<dbReference type="AlphaFoldDB" id="A0A1G7SL36"/>
<keyword evidence="6 9" id="KW-0547">Nucleotide-binding</keyword>
<dbReference type="InterPro" id="IPR009000">
    <property type="entry name" value="Transl_B-barrel_sf"/>
</dbReference>
<reference evidence="14 15" key="1">
    <citation type="submission" date="2016-10" db="EMBL/GenBank/DDBJ databases">
        <authorList>
            <person name="de Groot N.N."/>
        </authorList>
    </citation>
    <scope>NUCLEOTIDE SEQUENCE [LARGE SCALE GENOMIC DNA]</scope>
    <source>
        <strain evidence="14 15">DSM 25584</strain>
    </source>
</reference>
<evidence type="ECO:0000256" key="9">
    <source>
        <dbReference type="HAMAP-Rule" id="MF_00100"/>
    </source>
</evidence>
<dbReference type="Gene3D" id="3.40.50.10050">
    <property type="entry name" value="Translation initiation factor IF- 2, domain 3"/>
    <property type="match status" value="1"/>
</dbReference>
<dbReference type="InterPro" id="IPR053905">
    <property type="entry name" value="EF-G-like_DII"/>
</dbReference>
<dbReference type="InterPro" id="IPR000795">
    <property type="entry name" value="T_Tr_GTP-bd_dom"/>
</dbReference>
<name>A0A1G7SL36_9PROT</name>
<feature type="compositionally biased region" description="Basic and acidic residues" evidence="12">
    <location>
        <begin position="235"/>
        <end position="250"/>
    </location>
</feature>
<protein>
    <recommendedName>
        <fullName evidence="3 9">Translation initiation factor IF-2</fullName>
    </recommendedName>
</protein>
<dbReference type="InterPro" id="IPR004161">
    <property type="entry name" value="EFTu-like_2"/>
</dbReference>
<feature type="binding site" evidence="9">
    <location>
        <begin position="525"/>
        <end position="528"/>
    </location>
    <ligand>
        <name>GTP</name>
        <dbReference type="ChEBI" id="CHEBI:37565"/>
    </ligand>
</feature>
<feature type="region of interest" description="Disordered" evidence="12">
    <location>
        <begin position="1"/>
        <end position="330"/>
    </location>
</feature>
<feature type="binding site" evidence="9">
    <location>
        <begin position="471"/>
        <end position="475"/>
    </location>
    <ligand>
        <name>GTP</name>
        <dbReference type="ChEBI" id="CHEBI:37565"/>
    </ligand>
</feature>
<comment type="function">
    <text evidence="9 10">One of the essential components for the initiation of protein synthesis. Protects formylmethionyl-tRNA from spontaneous hydrolysis and promotes its binding to the 30S ribosomal subunits. Also involved in the hydrolysis of GTP during the formation of the 70S ribosomal complex.</text>
</comment>
<dbReference type="Pfam" id="PF22042">
    <property type="entry name" value="EF-G_D2"/>
    <property type="match status" value="1"/>
</dbReference>
<dbReference type="OrthoDB" id="9811804at2"/>
<keyword evidence="15" id="KW-1185">Reference proteome</keyword>
<dbReference type="GO" id="GO:0005525">
    <property type="term" value="F:GTP binding"/>
    <property type="evidence" value="ECO:0007669"/>
    <property type="project" value="UniProtKB-KW"/>
</dbReference>
<evidence type="ECO:0000313" key="14">
    <source>
        <dbReference type="EMBL" id="SDG23139.1"/>
    </source>
</evidence>
<keyword evidence="8 9" id="KW-0342">GTP-binding</keyword>
<dbReference type="CDD" id="cd03692">
    <property type="entry name" value="mtIF2_IVc"/>
    <property type="match status" value="1"/>
</dbReference>
<dbReference type="InterPro" id="IPR027417">
    <property type="entry name" value="P-loop_NTPase"/>
</dbReference>
<dbReference type="Gene3D" id="2.40.30.10">
    <property type="entry name" value="Translation factors"/>
    <property type="match status" value="2"/>
</dbReference>
<dbReference type="InterPro" id="IPR023115">
    <property type="entry name" value="TIF_IF2_dom3"/>
</dbReference>
<evidence type="ECO:0000256" key="7">
    <source>
        <dbReference type="ARBA" id="ARBA00022917"/>
    </source>
</evidence>
<feature type="region of interest" description="Disordered" evidence="12">
    <location>
        <begin position="680"/>
        <end position="699"/>
    </location>
</feature>
<comment type="caution">
    <text evidence="9">Lacks conserved residue(s) required for the propagation of feature annotation.</text>
</comment>